<keyword evidence="3" id="KW-1185">Reference proteome</keyword>
<gene>
    <name evidence="2" type="ORF">GCM10011372_11640</name>
</gene>
<evidence type="ECO:0000313" key="3">
    <source>
        <dbReference type="Proteomes" id="UP000636956"/>
    </source>
</evidence>
<keyword evidence="1" id="KW-1133">Transmembrane helix</keyword>
<protein>
    <recommendedName>
        <fullName evidence="4">Multidrug ABC transporter ATPase</fullName>
    </recommendedName>
</protein>
<keyword evidence="1" id="KW-0472">Membrane</keyword>
<evidence type="ECO:0000313" key="2">
    <source>
        <dbReference type="EMBL" id="GGJ75203.1"/>
    </source>
</evidence>
<dbReference type="RefSeq" id="WP_188742511.1">
    <property type="nucleotide sequence ID" value="NZ_BAABFW010000021.1"/>
</dbReference>
<comment type="caution">
    <text evidence="2">The sequence shown here is derived from an EMBL/GenBank/DDBJ whole genome shotgun (WGS) entry which is preliminary data.</text>
</comment>
<name>A0A917PFQ7_9MICO</name>
<dbReference type="EMBL" id="BMMD01000005">
    <property type="protein sequence ID" value="GGJ75203.1"/>
    <property type="molecule type" value="Genomic_DNA"/>
</dbReference>
<proteinExistence type="predicted"/>
<dbReference type="AlphaFoldDB" id="A0A917PFQ7"/>
<evidence type="ECO:0008006" key="4">
    <source>
        <dbReference type="Google" id="ProtNLM"/>
    </source>
</evidence>
<sequence>MSESGPITEHRAERILAYMFVGIVGISILAFLAVMFGTLAGAAENDGFSSGVWPFVIMLPWFGLPLAFLLLIALLIVNGVRRRRQSTPGSS</sequence>
<accession>A0A917PFQ7</accession>
<feature type="transmembrane region" description="Helical" evidence="1">
    <location>
        <begin position="15"/>
        <end position="40"/>
    </location>
</feature>
<organism evidence="2 3">
    <name type="scientific">Agromyces bauzanensis</name>
    <dbReference type="NCBI Taxonomy" id="1308924"/>
    <lineage>
        <taxon>Bacteria</taxon>
        <taxon>Bacillati</taxon>
        <taxon>Actinomycetota</taxon>
        <taxon>Actinomycetes</taxon>
        <taxon>Micrococcales</taxon>
        <taxon>Microbacteriaceae</taxon>
        <taxon>Agromyces</taxon>
    </lineage>
</organism>
<dbReference type="Proteomes" id="UP000636956">
    <property type="component" value="Unassembled WGS sequence"/>
</dbReference>
<evidence type="ECO:0000256" key="1">
    <source>
        <dbReference type="SAM" id="Phobius"/>
    </source>
</evidence>
<feature type="transmembrane region" description="Helical" evidence="1">
    <location>
        <begin position="52"/>
        <end position="77"/>
    </location>
</feature>
<reference evidence="2" key="1">
    <citation type="journal article" date="2014" name="Int. J. Syst. Evol. Microbiol.">
        <title>Complete genome sequence of Corynebacterium casei LMG S-19264T (=DSM 44701T), isolated from a smear-ripened cheese.</title>
        <authorList>
            <consortium name="US DOE Joint Genome Institute (JGI-PGF)"/>
            <person name="Walter F."/>
            <person name="Albersmeier A."/>
            <person name="Kalinowski J."/>
            <person name="Ruckert C."/>
        </authorList>
    </citation>
    <scope>NUCLEOTIDE SEQUENCE</scope>
    <source>
        <strain evidence="2">CGMCC 1.8984</strain>
    </source>
</reference>
<keyword evidence="1" id="KW-0812">Transmembrane</keyword>
<reference evidence="2" key="2">
    <citation type="submission" date="2020-09" db="EMBL/GenBank/DDBJ databases">
        <authorList>
            <person name="Sun Q."/>
            <person name="Zhou Y."/>
        </authorList>
    </citation>
    <scope>NUCLEOTIDE SEQUENCE</scope>
    <source>
        <strain evidence="2">CGMCC 1.8984</strain>
    </source>
</reference>